<sequence>MLNTILFDLDGTLLPINMEVFEKVYVKEVGDYFSDMLPLNAFREILWTCTKSMIENTEQITNQEIFIREFNKIINHKNITNVTLNMFMDRFDKFYDTAFFKLKDSVEDVKSMKDSVKILKEKGYNLVIATNPLFPIKAINHRIRWAGFEPKDFSYISSFEKNNYCKPQLKYYKEVLDHIGKNPEECMMVGNDVQEDLVAKSIGIKTFLIKDHILHRTDDEIITDYKGDYDEFLRFVKSLPNL</sequence>
<dbReference type="SFLD" id="SFLDG01129">
    <property type="entry name" value="C1.5:_HAD__Beta-PGM__Phosphata"/>
    <property type="match status" value="1"/>
</dbReference>
<dbReference type="SFLD" id="SFLDS00003">
    <property type="entry name" value="Haloacid_Dehalogenase"/>
    <property type="match status" value="1"/>
</dbReference>
<proteinExistence type="predicted"/>
<gene>
    <name evidence="2" type="ORF">KQI89_09330</name>
</gene>
<evidence type="ECO:0000313" key="3">
    <source>
        <dbReference type="Proteomes" id="UP000736583"/>
    </source>
</evidence>
<dbReference type="Pfam" id="PF00702">
    <property type="entry name" value="Hydrolase"/>
    <property type="match status" value="1"/>
</dbReference>
<name>A0ABS6F270_9CLOT</name>
<keyword evidence="1 2" id="KW-0378">Hydrolase</keyword>
<dbReference type="Proteomes" id="UP000736583">
    <property type="component" value="Unassembled WGS sequence"/>
</dbReference>
<reference evidence="2 3" key="1">
    <citation type="submission" date="2021-06" db="EMBL/GenBank/DDBJ databases">
        <authorList>
            <person name="Sun Q."/>
            <person name="Li D."/>
        </authorList>
    </citation>
    <scope>NUCLEOTIDE SEQUENCE [LARGE SCALE GENOMIC DNA]</scope>
    <source>
        <strain evidence="2 3">MSJ-4</strain>
    </source>
</reference>
<evidence type="ECO:0000313" key="2">
    <source>
        <dbReference type="EMBL" id="MBU5591969.1"/>
    </source>
</evidence>
<dbReference type="PANTHER" id="PTHR43316">
    <property type="entry name" value="HYDROLASE, HALOACID DELAHOGENASE-RELATED"/>
    <property type="match status" value="1"/>
</dbReference>
<protein>
    <submittedName>
        <fullName evidence="2">HAD family hydrolase</fullName>
    </submittedName>
</protein>
<dbReference type="GO" id="GO:0016787">
    <property type="term" value="F:hydrolase activity"/>
    <property type="evidence" value="ECO:0007669"/>
    <property type="project" value="UniProtKB-KW"/>
</dbReference>
<comment type="caution">
    <text evidence="2">The sequence shown here is derived from an EMBL/GenBank/DDBJ whole genome shotgun (WGS) entry which is preliminary data.</text>
</comment>
<dbReference type="PANTHER" id="PTHR43316:SF3">
    <property type="entry name" value="HALOACID DEHALOGENASE, TYPE II (AFU_ORTHOLOGUE AFUA_2G07750)-RELATED"/>
    <property type="match status" value="1"/>
</dbReference>
<dbReference type="InterPro" id="IPR051540">
    <property type="entry name" value="S-2-haloacid_dehalogenase"/>
</dbReference>
<dbReference type="RefSeq" id="WP_216456872.1">
    <property type="nucleotide sequence ID" value="NZ_JAHLQL010000002.1"/>
</dbReference>
<dbReference type="EMBL" id="JAHLQL010000002">
    <property type="protein sequence ID" value="MBU5591969.1"/>
    <property type="molecule type" value="Genomic_DNA"/>
</dbReference>
<organism evidence="2 3">
    <name type="scientific">Clostridium simiarum</name>
    <dbReference type="NCBI Taxonomy" id="2841506"/>
    <lineage>
        <taxon>Bacteria</taxon>
        <taxon>Bacillati</taxon>
        <taxon>Bacillota</taxon>
        <taxon>Clostridia</taxon>
        <taxon>Eubacteriales</taxon>
        <taxon>Clostridiaceae</taxon>
        <taxon>Clostridium</taxon>
    </lineage>
</organism>
<keyword evidence="3" id="KW-1185">Reference proteome</keyword>
<evidence type="ECO:0000256" key="1">
    <source>
        <dbReference type="ARBA" id="ARBA00022801"/>
    </source>
</evidence>
<accession>A0ABS6F270</accession>